<proteinExistence type="predicted"/>
<sequence>MRANWKEWLAWADLFLHIISPQDGITSAGPFLSNHRRNKGAAVLKWRFWSGVRGCIFSASQGEIIIRWTLEGGLPSHFQGFFLYSHFAQTVVYSTNAVCTNSGSWRTAFWVVSI</sequence>
<keyword evidence="3" id="KW-1185">Reference proteome</keyword>
<feature type="chain" id="PRO_5041200188" evidence="1">
    <location>
        <begin position="25"/>
        <end position="114"/>
    </location>
</feature>
<protein>
    <submittedName>
        <fullName evidence="2">Uncharacterized protein</fullName>
    </submittedName>
</protein>
<organism evidence="2 3">
    <name type="scientific">Apiosordaria backusii</name>
    <dbReference type="NCBI Taxonomy" id="314023"/>
    <lineage>
        <taxon>Eukaryota</taxon>
        <taxon>Fungi</taxon>
        <taxon>Dikarya</taxon>
        <taxon>Ascomycota</taxon>
        <taxon>Pezizomycotina</taxon>
        <taxon>Sordariomycetes</taxon>
        <taxon>Sordariomycetidae</taxon>
        <taxon>Sordariales</taxon>
        <taxon>Lasiosphaeriaceae</taxon>
        <taxon>Apiosordaria</taxon>
    </lineage>
</organism>
<dbReference type="Proteomes" id="UP001172159">
    <property type="component" value="Unassembled WGS sequence"/>
</dbReference>
<dbReference type="AlphaFoldDB" id="A0AA40BEE5"/>
<feature type="signal peptide" evidence="1">
    <location>
        <begin position="1"/>
        <end position="24"/>
    </location>
</feature>
<evidence type="ECO:0000313" key="2">
    <source>
        <dbReference type="EMBL" id="KAK0732686.1"/>
    </source>
</evidence>
<comment type="caution">
    <text evidence="2">The sequence shown here is derived from an EMBL/GenBank/DDBJ whole genome shotgun (WGS) entry which is preliminary data.</text>
</comment>
<dbReference type="EMBL" id="JAUKTV010000008">
    <property type="protein sequence ID" value="KAK0732686.1"/>
    <property type="molecule type" value="Genomic_DNA"/>
</dbReference>
<evidence type="ECO:0000313" key="3">
    <source>
        <dbReference type="Proteomes" id="UP001172159"/>
    </source>
</evidence>
<gene>
    <name evidence="2" type="ORF">B0T21DRAFT_199625</name>
</gene>
<evidence type="ECO:0000256" key="1">
    <source>
        <dbReference type="SAM" id="SignalP"/>
    </source>
</evidence>
<name>A0AA40BEE5_9PEZI</name>
<accession>A0AA40BEE5</accession>
<keyword evidence="1" id="KW-0732">Signal</keyword>
<reference evidence="2" key="1">
    <citation type="submission" date="2023-06" db="EMBL/GenBank/DDBJ databases">
        <title>Genome-scale phylogeny and comparative genomics of the fungal order Sordariales.</title>
        <authorList>
            <consortium name="Lawrence Berkeley National Laboratory"/>
            <person name="Hensen N."/>
            <person name="Bonometti L."/>
            <person name="Westerberg I."/>
            <person name="Brannstrom I.O."/>
            <person name="Guillou S."/>
            <person name="Cros-Aarteil S."/>
            <person name="Calhoun S."/>
            <person name="Haridas S."/>
            <person name="Kuo A."/>
            <person name="Mondo S."/>
            <person name="Pangilinan J."/>
            <person name="Riley R."/>
            <person name="Labutti K."/>
            <person name="Andreopoulos B."/>
            <person name="Lipzen A."/>
            <person name="Chen C."/>
            <person name="Yanf M."/>
            <person name="Daum C."/>
            <person name="Ng V."/>
            <person name="Clum A."/>
            <person name="Steindorff A."/>
            <person name="Ohm R."/>
            <person name="Martin F."/>
            <person name="Silar P."/>
            <person name="Natvig D."/>
            <person name="Lalanne C."/>
            <person name="Gautier V."/>
            <person name="Ament-Velasquez S.L."/>
            <person name="Kruys A."/>
            <person name="Hutchinson M.I."/>
            <person name="Powell A.J."/>
            <person name="Barry K."/>
            <person name="Miller A.N."/>
            <person name="Grigoriev I.V."/>
            <person name="Debuchy R."/>
            <person name="Gladieux P."/>
            <person name="Thoren M.H."/>
            <person name="Johannesson H."/>
        </authorList>
    </citation>
    <scope>NUCLEOTIDE SEQUENCE</scope>
    <source>
        <strain evidence="2">CBS 540.89</strain>
    </source>
</reference>